<gene>
    <name evidence="4" type="ORF">BDV98DRAFT_570925</name>
</gene>
<dbReference type="Gene3D" id="1.20.80.10">
    <property type="match status" value="1"/>
</dbReference>
<dbReference type="InterPro" id="IPR014352">
    <property type="entry name" value="FERM/acyl-CoA-bd_prot_sf"/>
</dbReference>
<dbReference type="GO" id="GO:0006631">
    <property type="term" value="P:fatty acid metabolic process"/>
    <property type="evidence" value="ECO:0007669"/>
    <property type="project" value="TreeGrafter"/>
</dbReference>
<evidence type="ECO:0000256" key="1">
    <source>
        <dbReference type="ARBA" id="ARBA00005567"/>
    </source>
</evidence>
<reference evidence="4 5" key="1">
    <citation type="journal article" date="2019" name="Nat. Ecol. Evol.">
        <title>Megaphylogeny resolves global patterns of mushroom evolution.</title>
        <authorList>
            <person name="Varga T."/>
            <person name="Krizsan K."/>
            <person name="Foldi C."/>
            <person name="Dima B."/>
            <person name="Sanchez-Garcia M."/>
            <person name="Sanchez-Ramirez S."/>
            <person name="Szollosi G.J."/>
            <person name="Szarkandi J.G."/>
            <person name="Papp V."/>
            <person name="Albert L."/>
            <person name="Andreopoulos W."/>
            <person name="Angelini C."/>
            <person name="Antonin V."/>
            <person name="Barry K.W."/>
            <person name="Bougher N.L."/>
            <person name="Buchanan P."/>
            <person name="Buyck B."/>
            <person name="Bense V."/>
            <person name="Catcheside P."/>
            <person name="Chovatia M."/>
            <person name="Cooper J."/>
            <person name="Damon W."/>
            <person name="Desjardin D."/>
            <person name="Finy P."/>
            <person name="Geml J."/>
            <person name="Haridas S."/>
            <person name="Hughes K."/>
            <person name="Justo A."/>
            <person name="Karasinski D."/>
            <person name="Kautmanova I."/>
            <person name="Kiss B."/>
            <person name="Kocsube S."/>
            <person name="Kotiranta H."/>
            <person name="LaButti K.M."/>
            <person name="Lechner B.E."/>
            <person name="Liimatainen K."/>
            <person name="Lipzen A."/>
            <person name="Lukacs Z."/>
            <person name="Mihaltcheva S."/>
            <person name="Morgado L.N."/>
            <person name="Niskanen T."/>
            <person name="Noordeloos M.E."/>
            <person name="Ohm R.A."/>
            <person name="Ortiz-Santana B."/>
            <person name="Ovrebo C."/>
            <person name="Racz N."/>
            <person name="Riley R."/>
            <person name="Savchenko A."/>
            <person name="Shiryaev A."/>
            <person name="Soop K."/>
            <person name="Spirin V."/>
            <person name="Szebenyi C."/>
            <person name="Tomsovsky M."/>
            <person name="Tulloss R.E."/>
            <person name="Uehling J."/>
            <person name="Grigoriev I.V."/>
            <person name="Vagvolgyi C."/>
            <person name="Papp T."/>
            <person name="Martin F.M."/>
            <person name="Miettinen O."/>
            <person name="Hibbett D.S."/>
            <person name="Nagy L.G."/>
        </authorList>
    </citation>
    <scope>NUCLEOTIDE SEQUENCE [LARGE SCALE GENOMIC DNA]</scope>
    <source>
        <strain evidence="4 5">CBS 309.79</strain>
    </source>
</reference>
<evidence type="ECO:0000256" key="2">
    <source>
        <dbReference type="ARBA" id="ARBA00023121"/>
    </source>
</evidence>
<dbReference type="OrthoDB" id="346910at2759"/>
<dbReference type="InterPro" id="IPR000582">
    <property type="entry name" value="Acyl-CoA-binding_protein"/>
</dbReference>
<keyword evidence="5" id="KW-1185">Reference proteome</keyword>
<dbReference type="Pfam" id="PF00887">
    <property type="entry name" value="ACBP"/>
    <property type="match status" value="1"/>
</dbReference>
<sequence>MSEAKFQKAVEIVKNLPKDGPVQLSTDVKLVFYKLYKQATEGDVNTARPGMLNFEGKAKWDAWNDVKGTSKEDARAKYVEELLKALKANDDADSKKYVAELEATA</sequence>
<dbReference type="FunFam" id="1.20.80.10:FF:000010">
    <property type="entry name" value="Acyl-CoA-binding domain-containing protein 5"/>
    <property type="match status" value="1"/>
</dbReference>
<dbReference type="InterPro" id="IPR035984">
    <property type="entry name" value="Acyl-CoA-binding_sf"/>
</dbReference>
<dbReference type="EMBL" id="ML178833">
    <property type="protein sequence ID" value="TFK99430.1"/>
    <property type="molecule type" value="Genomic_DNA"/>
</dbReference>
<accession>A0A5C3QG19</accession>
<organism evidence="4 5">
    <name type="scientific">Pterulicium gracile</name>
    <dbReference type="NCBI Taxonomy" id="1884261"/>
    <lineage>
        <taxon>Eukaryota</taxon>
        <taxon>Fungi</taxon>
        <taxon>Dikarya</taxon>
        <taxon>Basidiomycota</taxon>
        <taxon>Agaricomycotina</taxon>
        <taxon>Agaricomycetes</taxon>
        <taxon>Agaricomycetidae</taxon>
        <taxon>Agaricales</taxon>
        <taxon>Pleurotineae</taxon>
        <taxon>Pterulaceae</taxon>
        <taxon>Pterulicium</taxon>
    </lineage>
</organism>
<dbReference type="PANTHER" id="PTHR23310">
    <property type="entry name" value="ACYL-COA-BINDING PROTEIN, ACBP"/>
    <property type="match status" value="1"/>
</dbReference>
<dbReference type="Proteomes" id="UP000305067">
    <property type="component" value="Unassembled WGS sequence"/>
</dbReference>
<evidence type="ECO:0000259" key="3">
    <source>
        <dbReference type="PROSITE" id="PS51228"/>
    </source>
</evidence>
<name>A0A5C3QG19_9AGAR</name>
<feature type="domain" description="ACB" evidence="3">
    <location>
        <begin position="2"/>
        <end position="91"/>
    </location>
</feature>
<dbReference type="GO" id="GO:0000062">
    <property type="term" value="F:fatty-acyl-CoA binding"/>
    <property type="evidence" value="ECO:0007669"/>
    <property type="project" value="InterPro"/>
</dbReference>
<protein>
    <submittedName>
        <fullName evidence="4">Acbp from Moniliophthora Perniciosa</fullName>
    </submittedName>
</protein>
<dbReference type="PRINTS" id="PR00689">
    <property type="entry name" value="ACOABINDINGP"/>
</dbReference>
<dbReference type="STRING" id="1884261.A0A5C3QG19"/>
<keyword evidence="2" id="KW-0446">Lipid-binding</keyword>
<dbReference type="PANTHER" id="PTHR23310:SF62">
    <property type="entry name" value="ACYL-COA BINDING PROTEIN 1, ISOFORM A"/>
    <property type="match status" value="1"/>
</dbReference>
<dbReference type="SUPFAM" id="SSF47027">
    <property type="entry name" value="Acyl-CoA binding protein"/>
    <property type="match status" value="1"/>
</dbReference>
<dbReference type="PROSITE" id="PS51228">
    <property type="entry name" value="ACB_2"/>
    <property type="match status" value="1"/>
</dbReference>
<dbReference type="AlphaFoldDB" id="A0A5C3QG19"/>
<evidence type="ECO:0000313" key="4">
    <source>
        <dbReference type="EMBL" id="TFK99430.1"/>
    </source>
</evidence>
<proteinExistence type="inferred from homology"/>
<evidence type="ECO:0000313" key="5">
    <source>
        <dbReference type="Proteomes" id="UP000305067"/>
    </source>
</evidence>
<comment type="similarity">
    <text evidence="1">Belongs to the ACBP family.</text>
</comment>